<dbReference type="CDD" id="cd02523">
    <property type="entry name" value="PC_cytidylyltransferase"/>
    <property type="match status" value="2"/>
</dbReference>
<dbReference type="PANTHER" id="PTHR43584">
    <property type="entry name" value="NUCLEOTIDYL TRANSFERASE"/>
    <property type="match status" value="1"/>
</dbReference>
<evidence type="ECO:0000259" key="4">
    <source>
        <dbReference type="Pfam" id="PF12802"/>
    </source>
</evidence>
<evidence type="ECO:0000259" key="5">
    <source>
        <dbReference type="Pfam" id="PF12804"/>
    </source>
</evidence>
<dbReference type="SUPFAM" id="SSF53448">
    <property type="entry name" value="Nucleotide-diphospho-sugar transferases"/>
    <property type="match status" value="2"/>
</dbReference>
<dbReference type="InterPro" id="IPR029044">
    <property type="entry name" value="Nucleotide-diphossugar_trans"/>
</dbReference>
<organism evidence="6 7">
    <name type="scientific">Eggerthella lenta</name>
    <name type="common">Eubacterium lentum</name>
    <dbReference type="NCBI Taxonomy" id="84112"/>
    <lineage>
        <taxon>Bacteria</taxon>
        <taxon>Bacillati</taxon>
        <taxon>Actinomycetota</taxon>
        <taxon>Coriobacteriia</taxon>
        <taxon>Eggerthellales</taxon>
        <taxon>Eggerthellaceae</taxon>
        <taxon>Eggerthella</taxon>
    </lineage>
</organism>
<dbReference type="SUPFAM" id="SSF46785">
    <property type="entry name" value="Winged helix' DNA-binding domain"/>
    <property type="match status" value="1"/>
</dbReference>
<dbReference type="GO" id="GO:0016779">
    <property type="term" value="F:nucleotidyltransferase activity"/>
    <property type="evidence" value="ECO:0007669"/>
    <property type="project" value="UniProtKB-KW"/>
</dbReference>
<feature type="domain" description="MobA-like NTP transferase" evidence="5">
    <location>
        <begin position="669"/>
        <end position="766"/>
    </location>
</feature>
<evidence type="ECO:0000256" key="2">
    <source>
        <dbReference type="ARBA" id="ARBA00022695"/>
    </source>
</evidence>
<evidence type="ECO:0000256" key="1">
    <source>
        <dbReference type="ARBA" id="ARBA00022679"/>
    </source>
</evidence>
<accession>A0A844RM22</accession>
<dbReference type="InterPro" id="IPR002575">
    <property type="entry name" value="Aminoglycoside_PTrfase"/>
</dbReference>
<protein>
    <submittedName>
        <fullName evidence="6">NTP transferase domain-containing protein</fullName>
    </submittedName>
</protein>
<dbReference type="Pfam" id="PF01636">
    <property type="entry name" value="APH"/>
    <property type="match status" value="1"/>
</dbReference>
<feature type="domain" description="Aminoglycoside phosphotransferase" evidence="3">
    <location>
        <begin position="319"/>
        <end position="528"/>
    </location>
</feature>
<dbReference type="Gene3D" id="1.10.10.10">
    <property type="entry name" value="Winged helix-like DNA-binding domain superfamily/Winged helix DNA-binding domain"/>
    <property type="match status" value="1"/>
</dbReference>
<dbReference type="Pfam" id="PF12804">
    <property type="entry name" value="NTP_transf_3"/>
    <property type="match status" value="2"/>
</dbReference>
<dbReference type="Pfam" id="PF12802">
    <property type="entry name" value="MarR_2"/>
    <property type="match status" value="1"/>
</dbReference>
<dbReference type="Gene3D" id="3.90.1200.10">
    <property type="match status" value="1"/>
</dbReference>
<dbReference type="GO" id="GO:0003700">
    <property type="term" value="F:DNA-binding transcription factor activity"/>
    <property type="evidence" value="ECO:0007669"/>
    <property type="project" value="InterPro"/>
</dbReference>
<dbReference type="EMBL" id="WPOM01000017">
    <property type="protein sequence ID" value="MVN33434.1"/>
    <property type="molecule type" value="Genomic_DNA"/>
</dbReference>
<feature type="domain" description="MobA-like NTP transferase" evidence="5">
    <location>
        <begin position="70"/>
        <end position="144"/>
    </location>
</feature>
<dbReference type="AlphaFoldDB" id="A0A844RM22"/>
<keyword evidence="2" id="KW-0548">Nucleotidyltransferase</keyword>
<comment type="caution">
    <text evidence="6">The sequence shown here is derived from an EMBL/GenBank/DDBJ whole genome shotgun (WGS) entry which is preliminary data.</text>
</comment>
<dbReference type="InterPro" id="IPR050065">
    <property type="entry name" value="GlmU-like"/>
</dbReference>
<reference evidence="6 7" key="1">
    <citation type="submission" date="2019-11" db="EMBL/GenBank/DDBJ databases">
        <title>Whole genome shotgun sequencing (WGS) data from Adlercreutzia equolifaciens ResAG-91, Eggerthella lenta MRI-F36, MRI-F37, MRI-F40, ResAG-49, ResAG-88, ResAG-121, ResAG-145, and Gordonibacter sp. ResAG-5, ResAG-26, ResAG-43, ResAG-50, ResAG-59.</title>
        <authorList>
            <person name="Stoll D.A."/>
            <person name="Danylec N."/>
            <person name="Franz C.M.A.P."/>
            <person name="Huch M."/>
        </authorList>
    </citation>
    <scope>NUCLEOTIDE SEQUENCE [LARGE SCALE GENOMIC DNA]</scope>
    <source>
        <strain evidence="6 7">ResAG-88</strain>
    </source>
</reference>
<evidence type="ECO:0000259" key="3">
    <source>
        <dbReference type="Pfam" id="PF01636"/>
    </source>
</evidence>
<dbReference type="InterPro" id="IPR036388">
    <property type="entry name" value="WH-like_DNA-bd_sf"/>
</dbReference>
<proteinExistence type="predicted"/>
<dbReference type="SUPFAM" id="SSF56112">
    <property type="entry name" value="Protein kinase-like (PK-like)"/>
    <property type="match status" value="1"/>
</dbReference>
<dbReference type="PANTHER" id="PTHR43584:SF5">
    <property type="entry name" value="PROTEIN LICC"/>
    <property type="match status" value="1"/>
</dbReference>
<dbReference type="Gene3D" id="3.30.200.20">
    <property type="entry name" value="Phosphorylase Kinase, domain 1"/>
    <property type="match status" value="1"/>
</dbReference>
<gene>
    <name evidence="6" type="ORF">GO726_09680</name>
</gene>
<dbReference type="Gene3D" id="3.90.550.10">
    <property type="entry name" value="Spore Coat Polysaccharide Biosynthesis Protein SpsA, Chain A"/>
    <property type="match status" value="2"/>
</dbReference>
<dbReference type="InterPro" id="IPR011009">
    <property type="entry name" value="Kinase-like_dom_sf"/>
</dbReference>
<evidence type="ECO:0000313" key="6">
    <source>
        <dbReference type="EMBL" id="MVN33434.1"/>
    </source>
</evidence>
<dbReference type="InterPro" id="IPR036390">
    <property type="entry name" value="WH_DNA-bd_sf"/>
</dbReference>
<dbReference type="InterPro" id="IPR025877">
    <property type="entry name" value="MobA-like_NTP_Trfase"/>
</dbReference>
<evidence type="ECO:0000313" key="7">
    <source>
        <dbReference type="Proteomes" id="UP000436429"/>
    </source>
</evidence>
<sequence length="901" mass="99589">MQVTSNEFALLAALASGAPSSRRALAARTGLSSGSVGRTLKAVEDAGLVRDGALTQTGFDALEPYRVRNAVVMAAGLSSRCAPISYEKPKGLLRVRGERLIERQIRQLREAGIEDVTVVVGYKKEEFFYLEDAFGVDIVVNEDFAVRNNHATLFQVRDLLGATYVCSSDNYFTENPFEPYAYESYCAAVYIHGETDEYCLGTRGKERRIVSAALGGRDSWALMGHAYWTPSFAEAFMSILEAEYDKPETAPKLWEEVFFSHADELKMVMRPYPADVVHEFDSLDQLQSFDPEFIDNVGSGVLDNICSTLGCLRGDIVDVRPLQQGLTNLSFYFSCGGEGYVYRHPGAGTDDIINRQAETFALKAASDLGLDETYVYEDPRQGWKIARFVPGCSEFDYADAAQVERALKMARRLHTSGVVSPWSFDFYDESKKIEGLLREAGWEFPSDYDALAAAVADLVGPLRAGAGEPVLCHNDFYGPNILVHGDEMSLIDWEYAAMGDYGCDFGNFVAQGSGYTVEEAIAAIPRYFGRMPTPEEEFHLLACTALVGWYWYVWALYKECKGAPTGEWLYVWYYKAAKEFGAYANGLLGRPGAPAGPAAAGGAPSLSYDEFTVLAGLEAAARGAVHPEAIDPDARTVALAALEERGLVREGALTDAGASALEPYRVERAVLLAAGFGSRLLPVTVNTPKPLARVHGVRIIDRLIDAVQAAGIKEVYVVRGYLSEEFDQLLRKYPDLVFIENPLYAKTNNISSAAAACRCFSNAYVFESDLFLQNPSLVSAYQYRSNYLAIPVERTDDWCFDADEEGRIVHIGKGKEAPCWQMVGVSYWTAEDGKRLARDIPAVFAQEDGKQIFWDDVALDRLPDAYDVRVRPCSEDDIVEIDDFEDLQRIDPAYVVMRKGT</sequence>
<dbReference type="RefSeq" id="WP_156996269.1">
    <property type="nucleotide sequence ID" value="NZ_WPOK01000003.1"/>
</dbReference>
<dbReference type="CDD" id="cd05151">
    <property type="entry name" value="ChoK-like"/>
    <property type="match status" value="1"/>
</dbReference>
<dbReference type="InterPro" id="IPR000835">
    <property type="entry name" value="HTH_MarR-typ"/>
</dbReference>
<keyword evidence="1 6" id="KW-0808">Transferase</keyword>
<dbReference type="Proteomes" id="UP000436429">
    <property type="component" value="Unassembled WGS sequence"/>
</dbReference>
<name>A0A844RM22_EGGLN</name>
<feature type="domain" description="HTH marR-type" evidence="4">
    <location>
        <begin position="3"/>
        <end position="50"/>
    </location>
</feature>